<reference evidence="2" key="1">
    <citation type="journal article" date="2020" name="Stud. Mycol.">
        <title>101 Dothideomycetes genomes: a test case for predicting lifestyles and emergence of pathogens.</title>
        <authorList>
            <person name="Haridas S."/>
            <person name="Albert R."/>
            <person name="Binder M."/>
            <person name="Bloem J."/>
            <person name="Labutti K."/>
            <person name="Salamov A."/>
            <person name="Andreopoulos B."/>
            <person name="Baker S."/>
            <person name="Barry K."/>
            <person name="Bills G."/>
            <person name="Bluhm B."/>
            <person name="Cannon C."/>
            <person name="Castanera R."/>
            <person name="Culley D."/>
            <person name="Daum C."/>
            <person name="Ezra D."/>
            <person name="Gonzalez J."/>
            <person name="Henrissat B."/>
            <person name="Kuo A."/>
            <person name="Liang C."/>
            <person name="Lipzen A."/>
            <person name="Lutzoni F."/>
            <person name="Magnuson J."/>
            <person name="Mondo S."/>
            <person name="Nolan M."/>
            <person name="Ohm R."/>
            <person name="Pangilinan J."/>
            <person name="Park H.-J."/>
            <person name="Ramirez L."/>
            <person name="Alfaro M."/>
            <person name="Sun H."/>
            <person name="Tritt A."/>
            <person name="Yoshinaga Y."/>
            <person name="Zwiers L.-H."/>
            <person name="Turgeon B."/>
            <person name="Goodwin S."/>
            <person name="Spatafora J."/>
            <person name="Crous P."/>
            <person name="Grigoriev I."/>
        </authorList>
    </citation>
    <scope>NUCLEOTIDE SEQUENCE</scope>
    <source>
        <strain evidence="2">CBS 262.69</strain>
    </source>
</reference>
<feature type="transmembrane region" description="Helical" evidence="1">
    <location>
        <begin position="41"/>
        <end position="63"/>
    </location>
</feature>
<keyword evidence="1" id="KW-0812">Transmembrane</keyword>
<accession>A0A6G1I810</accession>
<keyword evidence="3" id="KW-1185">Reference proteome</keyword>
<dbReference type="AlphaFoldDB" id="A0A6G1I810"/>
<dbReference type="EMBL" id="ML996688">
    <property type="protein sequence ID" value="KAF2404402.1"/>
    <property type="molecule type" value="Genomic_DNA"/>
</dbReference>
<gene>
    <name evidence="2" type="ORF">EJ06DRAFT_526488</name>
</gene>
<sequence>MPSSSPVRRFMASAGLHFNGPARLPTHPHDMRFFARRLGRTAGTFVPAAALFLGWPLMASAFFSRSGI</sequence>
<evidence type="ECO:0000313" key="3">
    <source>
        <dbReference type="Proteomes" id="UP000799640"/>
    </source>
</evidence>
<evidence type="ECO:0000256" key="1">
    <source>
        <dbReference type="SAM" id="Phobius"/>
    </source>
</evidence>
<proteinExistence type="predicted"/>
<name>A0A6G1I810_9PEZI</name>
<protein>
    <submittedName>
        <fullName evidence="2">Uncharacterized protein</fullName>
    </submittedName>
</protein>
<keyword evidence="1" id="KW-0472">Membrane</keyword>
<dbReference type="Proteomes" id="UP000799640">
    <property type="component" value="Unassembled WGS sequence"/>
</dbReference>
<evidence type="ECO:0000313" key="2">
    <source>
        <dbReference type="EMBL" id="KAF2404402.1"/>
    </source>
</evidence>
<organism evidence="2 3">
    <name type="scientific">Trichodelitschia bisporula</name>
    <dbReference type="NCBI Taxonomy" id="703511"/>
    <lineage>
        <taxon>Eukaryota</taxon>
        <taxon>Fungi</taxon>
        <taxon>Dikarya</taxon>
        <taxon>Ascomycota</taxon>
        <taxon>Pezizomycotina</taxon>
        <taxon>Dothideomycetes</taxon>
        <taxon>Dothideomycetes incertae sedis</taxon>
        <taxon>Phaeotrichales</taxon>
        <taxon>Phaeotrichaceae</taxon>
        <taxon>Trichodelitschia</taxon>
    </lineage>
</organism>
<dbReference type="OrthoDB" id="4829316at2759"/>
<keyword evidence="1" id="KW-1133">Transmembrane helix</keyword>